<evidence type="ECO:0000259" key="3">
    <source>
        <dbReference type="PROSITE" id="PS50994"/>
    </source>
</evidence>
<dbReference type="AlphaFoldDB" id="A0A5A9XA10"/>
<feature type="compositionally biased region" description="Basic residues" evidence="2">
    <location>
        <begin position="168"/>
        <end position="180"/>
    </location>
</feature>
<dbReference type="EMBL" id="SRSD01000008">
    <property type="protein sequence ID" value="KAA0889836.1"/>
    <property type="molecule type" value="Genomic_DNA"/>
</dbReference>
<accession>A0A5A9XA10</accession>
<dbReference type="InterPro" id="IPR001584">
    <property type="entry name" value="Integrase_cat-core"/>
</dbReference>
<dbReference type="InterPro" id="IPR036397">
    <property type="entry name" value="RNaseH_sf"/>
</dbReference>
<feature type="domain" description="Integrase catalytic" evidence="3">
    <location>
        <begin position="283"/>
        <end position="488"/>
    </location>
</feature>
<reference evidence="4 5" key="1">
    <citation type="submission" date="2019-04" db="EMBL/GenBank/DDBJ databases">
        <title>Geobacter ruber sp. nov., ferric-reducing bacteria isolated from paddy soil.</title>
        <authorList>
            <person name="Xu Z."/>
            <person name="Masuda Y."/>
            <person name="Itoh H."/>
            <person name="Senoo K."/>
        </authorList>
    </citation>
    <scope>NUCLEOTIDE SEQUENCE [LARGE SCALE GENOMIC DNA]</scope>
    <source>
        <strain evidence="4 5">Red88</strain>
    </source>
</reference>
<sequence length="710" mass="81373">MLDRDTVYNISNQWEQAPFHGLCRFLAANEDQAAIIEIPSSEKNPMTAKTYRGPVIVSLTELVHQIRINNVTKADYDHPEVGTDGLSDSCRRIWEARKRIIANIPQSDEILFDQQVMLKWIQTQAKEHAHSERNLRRILYGYLAGGRTPLALVPSYRNCGGNEQRPGTARRGKKSSSGRTKFKLTRPEIKDLNRKGINKYLLHQKASLRHAYVQSLKEFFRRPDTDPAATRLEDILISEERRPSLGQFCYEYKRMINEGLVRRHIPGYARPREVEHERRGKATDHVPGPGFRFEIDATKLQIQLVSQYDRTKLIGAPSLYILVDVWSSAIVGYCLSIENFSWTMAAAALRNAFEEKISIFRRLTLPYTDKDWPCHHLPTFLTADRAELVSNKSGNVPKIGINVQICPPYRGDMKGTIEEKFNEIKNKRGVKLAGEYPKFRVRGEKDGKDDAVLTLFELEQILVEIILDLNSQAVHHARIPSEMVARGETDVSRIGLYTWGIEHKPGYTRTMTEQEVLYGLLTPGWGFVSREGIKFNRNLYRLQPGLPRALLGRSNTSMKVEVRLNEHDVSFIYFNNRLTNKWEQATSAYVNKPISAYEFDNYLEMKAALIDASSLEREHQKAERNRKIRKIQKDAITATANARMGTKTRKGKEAIRENRIIEKLVMRQQVETEPIDTAPQKTIADTSTRNDQSVKNPSVAEISARLWGKR</sequence>
<dbReference type="RefSeq" id="WP_149308457.1">
    <property type="nucleotide sequence ID" value="NZ_SRSD01000008.1"/>
</dbReference>
<keyword evidence="1" id="KW-0175">Coiled coil</keyword>
<proteinExistence type="predicted"/>
<feature type="coiled-coil region" evidence="1">
    <location>
        <begin position="605"/>
        <end position="632"/>
    </location>
</feature>
<name>A0A5A9XA10_9BACT</name>
<evidence type="ECO:0000313" key="5">
    <source>
        <dbReference type="Proteomes" id="UP000324298"/>
    </source>
</evidence>
<dbReference type="GO" id="GO:0015074">
    <property type="term" value="P:DNA integration"/>
    <property type="evidence" value="ECO:0007669"/>
    <property type="project" value="InterPro"/>
</dbReference>
<gene>
    <name evidence="4" type="ORF">ET418_13775</name>
</gene>
<keyword evidence="5" id="KW-1185">Reference proteome</keyword>
<comment type="caution">
    <text evidence="4">The sequence shown here is derived from an EMBL/GenBank/DDBJ whole genome shotgun (WGS) entry which is preliminary data.</text>
</comment>
<evidence type="ECO:0000256" key="2">
    <source>
        <dbReference type="SAM" id="MobiDB-lite"/>
    </source>
</evidence>
<evidence type="ECO:0000256" key="1">
    <source>
        <dbReference type="SAM" id="Coils"/>
    </source>
</evidence>
<organism evidence="4 5">
    <name type="scientific">Oryzomonas rubra</name>
    <dbReference type="NCBI Taxonomy" id="2509454"/>
    <lineage>
        <taxon>Bacteria</taxon>
        <taxon>Pseudomonadati</taxon>
        <taxon>Thermodesulfobacteriota</taxon>
        <taxon>Desulfuromonadia</taxon>
        <taxon>Geobacterales</taxon>
        <taxon>Geobacteraceae</taxon>
        <taxon>Oryzomonas</taxon>
    </lineage>
</organism>
<dbReference type="Proteomes" id="UP000324298">
    <property type="component" value="Unassembled WGS sequence"/>
</dbReference>
<dbReference type="Gene3D" id="3.30.420.10">
    <property type="entry name" value="Ribonuclease H-like superfamily/Ribonuclease H"/>
    <property type="match status" value="1"/>
</dbReference>
<feature type="region of interest" description="Disordered" evidence="2">
    <location>
        <begin position="158"/>
        <end position="180"/>
    </location>
</feature>
<dbReference type="GO" id="GO:0003676">
    <property type="term" value="F:nucleic acid binding"/>
    <property type="evidence" value="ECO:0007669"/>
    <property type="project" value="InterPro"/>
</dbReference>
<dbReference type="PROSITE" id="PS50994">
    <property type="entry name" value="INTEGRASE"/>
    <property type="match status" value="1"/>
</dbReference>
<protein>
    <recommendedName>
        <fullName evidence="3">Integrase catalytic domain-containing protein</fullName>
    </recommendedName>
</protein>
<dbReference type="OrthoDB" id="5439087at2"/>
<evidence type="ECO:0000313" key="4">
    <source>
        <dbReference type="EMBL" id="KAA0889836.1"/>
    </source>
</evidence>